<gene>
    <name evidence="1" type="ORF">GCM10009001_06170</name>
</gene>
<evidence type="ECO:0000313" key="1">
    <source>
        <dbReference type="EMBL" id="GAA0592840.1"/>
    </source>
</evidence>
<dbReference type="EMBL" id="BAAADS010000003">
    <property type="protein sequence ID" value="GAA0592840.1"/>
    <property type="molecule type" value="Genomic_DNA"/>
</dbReference>
<sequence>MSGKESIHHYGFQDANIGVCPYQGFASYSGKYLSNRSNKVSTEGNIGDMIEVLYEPSTIYPTPMDWNQVYNTKMDYSSGQKAA</sequence>
<organism evidence="1 2">
    <name type="scientific">Virgibacillus siamensis</name>
    <dbReference type="NCBI Taxonomy" id="480071"/>
    <lineage>
        <taxon>Bacteria</taxon>
        <taxon>Bacillati</taxon>
        <taxon>Bacillota</taxon>
        <taxon>Bacilli</taxon>
        <taxon>Bacillales</taxon>
        <taxon>Bacillaceae</taxon>
        <taxon>Virgibacillus</taxon>
    </lineage>
</organism>
<comment type="caution">
    <text evidence="1">The sequence shown here is derived from an EMBL/GenBank/DDBJ whole genome shotgun (WGS) entry which is preliminary data.</text>
</comment>
<evidence type="ECO:0000313" key="2">
    <source>
        <dbReference type="Proteomes" id="UP001500866"/>
    </source>
</evidence>
<accession>A0ABN1FKQ7</accession>
<dbReference type="Proteomes" id="UP001500866">
    <property type="component" value="Unassembled WGS sequence"/>
</dbReference>
<protein>
    <submittedName>
        <fullName evidence="1">Uncharacterized protein</fullName>
    </submittedName>
</protein>
<name>A0ABN1FKQ7_9BACI</name>
<proteinExistence type="predicted"/>
<reference evidence="1 2" key="1">
    <citation type="journal article" date="2019" name="Int. J. Syst. Evol. Microbiol.">
        <title>The Global Catalogue of Microorganisms (GCM) 10K type strain sequencing project: providing services to taxonomists for standard genome sequencing and annotation.</title>
        <authorList>
            <consortium name="The Broad Institute Genomics Platform"/>
            <consortium name="The Broad Institute Genome Sequencing Center for Infectious Disease"/>
            <person name="Wu L."/>
            <person name="Ma J."/>
        </authorList>
    </citation>
    <scope>NUCLEOTIDE SEQUENCE [LARGE SCALE GENOMIC DNA]</scope>
    <source>
        <strain evidence="1 2">JCM 15395</strain>
    </source>
</reference>
<keyword evidence="2" id="KW-1185">Reference proteome</keyword>